<keyword evidence="3" id="KW-1185">Reference proteome</keyword>
<dbReference type="EMBL" id="CAJHUC010000550">
    <property type="protein sequence ID" value="CAD7696809.1"/>
    <property type="molecule type" value="Genomic_DNA"/>
</dbReference>
<reference evidence="2" key="1">
    <citation type="submission" date="2020-12" db="EMBL/GenBank/DDBJ databases">
        <authorList>
            <person name="Iha C."/>
        </authorList>
    </citation>
    <scope>NUCLEOTIDE SEQUENCE</scope>
</reference>
<comment type="caution">
    <text evidence="2">The sequence shown here is derived from an EMBL/GenBank/DDBJ whole genome shotgun (WGS) entry which is preliminary data.</text>
</comment>
<feature type="compositionally biased region" description="Polar residues" evidence="1">
    <location>
        <begin position="174"/>
        <end position="196"/>
    </location>
</feature>
<name>A0A8S1IPV4_9CHLO</name>
<organism evidence="2 3">
    <name type="scientific">Ostreobium quekettii</name>
    <dbReference type="NCBI Taxonomy" id="121088"/>
    <lineage>
        <taxon>Eukaryota</taxon>
        <taxon>Viridiplantae</taxon>
        <taxon>Chlorophyta</taxon>
        <taxon>core chlorophytes</taxon>
        <taxon>Ulvophyceae</taxon>
        <taxon>TCBD clade</taxon>
        <taxon>Bryopsidales</taxon>
        <taxon>Ostreobineae</taxon>
        <taxon>Ostreobiaceae</taxon>
        <taxon>Ostreobium</taxon>
    </lineage>
</organism>
<gene>
    <name evidence="2" type="ORF">OSTQU699_LOCUS2170</name>
</gene>
<dbReference type="AlphaFoldDB" id="A0A8S1IPV4"/>
<dbReference type="Proteomes" id="UP000708148">
    <property type="component" value="Unassembled WGS sequence"/>
</dbReference>
<evidence type="ECO:0000313" key="2">
    <source>
        <dbReference type="EMBL" id="CAD7696809.1"/>
    </source>
</evidence>
<evidence type="ECO:0000256" key="1">
    <source>
        <dbReference type="SAM" id="MobiDB-lite"/>
    </source>
</evidence>
<proteinExistence type="predicted"/>
<feature type="region of interest" description="Disordered" evidence="1">
    <location>
        <begin position="171"/>
        <end position="196"/>
    </location>
</feature>
<protein>
    <submittedName>
        <fullName evidence="2">Uncharacterized protein</fullName>
    </submittedName>
</protein>
<sequence>MQNSKEYRRGEEGDLLKKINKDIITGGGGRIGKEWVRGFFGFSASATEQCLQMWLHVVQSIIQQYALNDYIQRLREELQNPQPQGAHLPEPQLHTAQPQEHLLQGPQLQNPMLQRPQMQGSQVRGPQQQQALVQGVLVQGVQGRAHQVEGFQVPGSQVQVSELQGSHVHIPQGPQAQVSHGPRQGSQRPQLPETQGPQLQVSNLQAGLHGADVQRQPLVGIQSQGLQLLEAYVSTTQALEAHACVVQSQMYQPHEFQSHEMPNETHCHGSEPDEMHVHGTQGLGYQPADTHLPAPNWQELSNVQMRPTEMDMQHGGEGLEDDLHLGLASQQQQAHGGMGSEACDADSDLDNNPNGTSICEHDTVACNDTSAVLPENQVDDDDDEISKYIVLNMQVWAFSPER</sequence>
<evidence type="ECO:0000313" key="3">
    <source>
        <dbReference type="Proteomes" id="UP000708148"/>
    </source>
</evidence>
<accession>A0A8S1IPV4</accession>